<evidence type="ECO:0000313" key="2">
    <source>
        <dbReference type="Proteomes" id="UP000315434"/>
    </source>
</evidence>
<sequence>MTPTGCKRAGRSRFSHAYSSLGSDPTHNRFEPLSEPMDDFSNIINLLESAKQLASMNGMPVLAYLIDVAKCEARENKPVLRKRKRGESTAKEDC</sequence>
<reference evidence="1 2" key="1">
    <citation type="journal article" date="2019" name="Appl. Microbiol. Biotechnol.">
        <title>Differential efficiency of wild type rhizogenic strains for rol gene transformation of plants.</title>
        <authorList>
            <person name="Desmet S."/>
            <person name="De Keyser E."/>
            <person name="Van Vaerenbergh J."/>
            <person name="Baeyen S."/>
            <person name="Van Huylenbroeck J."/>
            <person name="Geelen D."/>
            <person name="Dhooghe E."/>
        </authorList>
    </citation>
    <scope>NUCLEOTIDE SEQUENCE [LARGE SCALE GENOMIC DNA]</scope>
    <source>
        <strain evidence="1 2">GBBC3284</strain>
    </source>
</reference>
<protein>
    <submittedName>
        <fullName evidence="1">Uncharacterized protein</fullName>
    </submittedName>
</protein>
<dbReference type="EMBL" id="SGNY01000001">
    <property type="protein sequence ID" value="TRB03152.1"/>
    <property type="molecule type" value="Genomic_DNA"/>
</dbReference>
<dbReference type="OrthoDB" id="8391000at2"/>
<comment type="caution">
    <text evidence="1">The sequence shown here is derived from an EMBL/GenBank/DDBJ whole genome shotgun (WGS) entry which is preliminary data.</text>
</comment>
<dbReference type="AlphaFoldDB" id="A0A546XQX3"/>
<name>A0A546XQX3_RHIRH</name>
<evidence type="ECO:0000313" key="1">
    <source>
        <dbReference type="EMBL" id="TRB03152.1"/>
    </source>
</evidence>
<gene>
    <name evidence="1" type="ORF">EXN68_04005</name>
</gene>
<proteinExistence type="predicted"/>
<dbReference type="Proteomes" id="UP000315434">
    <property type="component" value="Unassembled WGS sequence"/>
</dbReference>
<organism evidence="1 2">
    <name type="scientific">Rhizobium rhizogenes</name>
    <name type="common">Agrobacterium rhizogenes</name>
    <dbReference type="NCBI Taxonomy" id="359"/>
    <lineage>
        <taxon>Bacteria</taxon>
        <taxon>Pseudomonadati</taxon>
        <taxon>Pseudomonadota</taxon>
        <taxon>Alphaproteobacteria</taxon>
        <taxon>Hyphomicrobiales</taxon>
        <taxon>Rhizobiaceae</taxon>
        <taxon>Rhizobium/Agrobacterium group</taxon>
        <taxon>Rhizobium</taxon>
    </lineage>
</organism>
<accession>A0A546XQX3</accession>